<dbReference type="AlphaFoldDB" id="A0A1C3HNC5"/>
<name>A0A1C3HNC5_SERMA</name>
<organism evidence="1">
    <name type="scientific">Serratia marcescens</name>
    <dbReference type="NCBI Taxonomy" id="615"/>
    <lineage>
        <taxon>Bacteria</taxon>
        <taxon>Pseudomonadati</taxon>
        <taxon>Pseudomonadota</taxon>
        <taxon>Gammaproteobacteria</taxon>
        <taxon>Enterobacterales</taxon>
        <taxon>Yersiniaceae</taxon>
        <taxon>Serratia</taxon>
    </lineage>
</organism>
<dbReference type="EMBL" id="LT575491">
    <property type="protein sequence ID" value="SAY46557.1"/>
    <property type="molecule type" value="Genomic_DNA"/>
</dbReference>
<accession>A0A1C3HNC5</accession>
<proteinExistence type="predicted"/>
<dbReference type="RefSeq" id="WP_172691764.1">
    <property type="nucleotide sequence ID" value="NZ_JAIBLM010000013.1"/>
</dbReference>
<evidence type="ECO:0000313" key="1">
    <source>
        <dbReference type="EMBL" id="SAY46557.1"/>
    </source>
</evidence>
<protein>
    <submittedName>
        <fullName evidence="1">Uncharacterized protein</fullName>
    </submittedName>
</protein>
<reference evidence="1" key="1">
    <citation type="submission" date="2016-05" db="EMBL/GenBank/DDBJ databases">
        <authorList>
            <person name="Lavstsen T."/>
            <person name="Jespersen J.S."/>
        </authorList>
    </citation>
    <scope>NUCLEOTIDE SEQUENCE</scope>
    <source>
        <strain evidence="1">PWN146_assembly</strain>
    </source>
</reference>
<gene>
    <name evidence="1" type="ORF">PWN146_05326</name>
</gene>
<sequence>MNNLEIDRSVTVDLVTELKKYGSKTVTVMQSYDELADRHYKPRPAFRDWVRRLKEGERLPRGRYFNGPKKKA</sequence>